<dbReference type="Proteomes" id="UP001250662">
    <property type="component" value="Unassembled WGS sequence"/>
</dbReference>
<sequence>MHKILLLYITVIFIGCAEQSKTPDVVYFAGEIVNPTSDYIVLYKNEVVVDSAKLDKDNLFSFTIENVEEGLHHFDHAPELQYIYLEQGDSILIRLNTMAFDESLVFSGSNEDVNNFMIEMFLNYEDEEHLINSYYKLAPETFSVKIDSLRNQKLVELNTLSLEEGLSNKAFAMAKASIDYNSYLYKEKYPFYHKKKTGEDAFHKLDVSFYDYRNNLDINNKDMVYFRPYYDFMIHHFGNLSYMTCMKKCGMDSHLAKKNHLHLNRHKMILIDSMVQEKNLRDNLFRNVTMDYLLKVHEVSKDCDTFISDFKNLSENQYHKEEITSLYQGIQNLQANQQVPELLIENSNGVEMSLKEIAEIENTVFYFWTATQKRHFKNVIKHVKRLQQSHPEYNYVGINLKTGKSQWLAMIKDYELDLANQYWGSDFQNIQESLIVDGLNKCVITKDGRIEDAFAHLYKSFSPNKNAMVSK</sequence>
<protein>
    <submittedName>
        <fullName evidence="1">Transaldolase</fullName>
    </submittedName>
</protein>
<name>A0ABU3BI10_9FLAO</name>
<evidence type="ECO:0000313" key="1">
    <source>
        <dbReference type="EMBL" id="MDT0621760.1"/>
    </source>
</evidence>
<dbReference type="EMBL" id="JAVRHU010000002">
    <property type="protein sequence ID" value="MDT0621760.1"/>
    <property type="molecule type" value="Genomic_DNA"/>
</dbReference>
<accession>A0ABU3BI10</accession>
<dbReference type="Gene3D" id="3.40.30.10">
    <property type="entry name" value="Glutaredoxin"/>
    <property type="match status" value="1"/>
</dbReference>
<organism evidence="1 2">
    <name type="scientific">Croceitalea vernalis</name>
    <dbReference type="NCBI Taxonomy" id="3075599"/>
    <lineage>
        <taxon>Bacteria</taxon>
        <taxon>Pseudomonadati</taxon>
        <taxon>Bacteroidota</taxon>
        <taxon>Flavobacteriia</taxon>
        <taxon>Flavobacteriales</taxon>
        <taxon>Flavobacteriaceae</taxon>
        <taxon>Croceitalea</taxon>
    </lineage>
</organism>
<evidence type="ECO:0000313" key="2">
    <source>
        <dbReference type="Proteomes" id="UP001250662"/>
    </source>
</evidence>
<dbReference type="PROSITE" id="PS51257">
    <property type="entry name" value="PROKAR_LIPOPROTEIN"/>
    <property type="match status" value="1"/>
</dbReference>
<gene>
    <name evidence="1" type="ORF">RM520_08985</name>
</gene>
<comment type="caution">
    <text evidence="1">The sequence shown here is derived from an EMBL/GenBank/DDBJ whole genome shotgun (WGS) entry which is preliminary data.</text>
</comment>
<dbReference type="RefSeq" id="WP_311387780.1">
    <property type="nucleotide sequence ID" value="NZ_JAVRHU010000002.1"/>
</dbReference>
<proteinExistence type="predicted"/>
<keyword evidence="2" id="KW-1185">Reference proteome</keyword>
<reference evidence="1 2" key="1">
    <citation type="submission" date="2023-09" db="EMBL/GenBank/DDBJ databases">
        <authorList>
            <person name="Rey-Velasco X."/>
        </authorList>
    </citation>
    <scope>NUCLEOTIDE SEQUENCE [LARGE SCALE GENOMIC DNA]</scope>
    <source>
        <strain evidence="1 2">P007</strain>
    </source>
</reference>